<keyword evidence="4 5" id="KW-0732">Signal</keyword>
<dbReference type="HOGENOM" id="CLU_031285_7_0_12"/>
<evidence type="ECO:0000256" key="3">
    <source>
        <dbReference type="ARBA" id="ARBA00022448"/>
    </source>
</evidence>
<dbReference type="GO" id="GO:0042597">
    <property type="term" value="C:periplasmic space"/>
    <property type="evidence" value="ECO:0007669"/>
    <property type="project" value="UniProtKB-SubCell"/>
</dbReference>
<dbReference type="eggNOG" id="COG1653">
    <property type="taxonomic scope" value="Bacteria"/>
</dbReference>
<organism evidence="6 7">
    <name type="scientific">Sediminispirochaeta smaragdinae (strain DSM 11293 / JCM 15392 / SEBR 4228)</name>
    <name type="common">Spirochaeta smaragdinae</name>
    <dbReference type="NCBI Taxonomy" id="573413"/>
    <lineage>
        <taxon>Bacteria</taxon>
        <taxon>Pseudomonadati</taxon>
        <taxon>Spirochaetota</taxon>
        <taxon>Spirochaetia</taxon>
        <taxon>Spirochaetales</taxon>
        <taxon>Spirochaetaceae</taxon>
        <taxon>Sediminispirochaeta</taxon>
    </lineage>
</organism>
<dbReference type="AlphaFoldDB" id="E1R0U6"/>
<feature type="chain" id="PRO_5003150652" evidence="5">
    <location>
        <begin position="23"/>
        <end position="465"/>
    </location>
</feature>
<accession>E1R0U6</accession>
<name>E1R0U6_SEDSS</name>
<dbReference type="PANTHER" id="PTHR43649">
    <property type="entry name" value="ARABINOSE-BINDING PROTEIN-RELATED"/>
    <property type="match status" value="1"/>
</dbReference>
<dbReference type="InterPro" id="IPR050490">
    <property type="entry name" value="Bact_solute-bd_prot1"/>
</dbReference>
<protein>
    <submittedName>
        <fullName evidence="6">Extracellular solute-binding protein family 1</fullName>
    </submittedName>
</protein>
<evidence type="ECO:0000313" key="6">
    <source>
        <dbReference type="EMBL" id="ADK80195.1"/>
    </source>
</evidence>
<dbReference type="Pfam" id="PF01547">
    <property type="entry name" value="SBP_bac_1"/>
    <property type="match status" value="1"/>
</dbReference>
<evidence type="ECO:0000256" key="2">
    <source>
        <dbReference type="ARBA" id="ARBA00008520"/>
    </source>
</evidence>
<sequence length="465" mass="50853">MKKLVTLLVVSLFGLTALWAGGQGESAGASSAQSAQTTAPVTIDFWTTQTQSDRMATIQVLIDTFEALNPEVTIKLVAVDENDMATQLNTAAASNTLPGMIECAAENAVAFGSEGLLDSESITHLINSIGKDKFYAGPLALNESSTKGSYYAVPYHGWVQGIWYRADWFEEAGLNAPFTWDDILTAARYFDKPDQNQYGILVGTKADAYTEQCFTQIAMANGAQLFDGNGNLIFNSPEMKEAVAYYAELAKNTPPGPQGWRARDYYLQGKMAMFFYSSYIMDDLAIEENAKDSLTGDNFADLEGKNFDPELVTNTRLASTITNTQGAGYGTIVSLAIPKHGDAAKAAAAEKFIRYLFTPNAYITWLHMAPGGMNPVLKSIAANERFQNDPKGIFKHYGKEKMEEIISGLDKIETFSIVDGKRMAAASSIYSKQIIPQMIYKITQEGMAVDAAMTWAEGEMKKLME</sequence>
<dbReference type="Proteomes" id="UP000002318">
    <property type="component" value="Chromosome"/>
</dbReference>
<dbReference type="InterPro" id="IPR006059">
    <property type="entry name" value="SBP"/>
</dbReference>
<dbReference type="KEGG" id="ssm:Spirs_1062"/>
<dbReference type="PANTHER" id="PTHR43649:SF34">
    <property type="entry name" value="ABC TRANSPORTER PERIPLASMIC-BINDING PROTEIN YCJN-RELATED"/>
    <property type="match status" value="1"/>
</dbReference>
<dbReference type="RefSeq" id="WP_013253659.1">
    <property type="nucleotide sequence ID" value="NC_014364.1"/>
</dbReference>
<keyword evidence="3" id="KW-0813">Transport</keyword>
<dbReference type="OrthoDB" id="41208at2"/>
<dbReference type="Gene3D" id="3.40.190.10">
    <property type="entry name" value="Periplasmic binding protein-like II"/>
    <property type="match status" value="1"/>
</dbReference>
<evidence type="ECO:0000313" key="7">
    <source>
        <dbReference type="Proteomes" id="UP000002318"/>
    </source>
</evidence>
<dbReference type="EMBL" id="CP002116">
    <property type="protein sequence ID" value="ADK80195.1"/>
    <property type="molecule type" value="Genomic_DNA"/>
</dbReference>
<dbReference type="STRING" id="573413.Spirs_1062"/>
<keyword evidence="7" id="KW-1185">Reference proteome</keyword>
<reference evidence="6 7" key="1">
    <citation type="journal article" date="2010" name="Stand. Genomic Sci.">
        <title>Complete genome sequence of Spirochaeta smaragdinae type strain (SEBR 4228).</title>
        <authorList>
            <person name="Mavromatis K."/>
            <person name="Yasawong M."/>
            <person name="Chertkov O."/>
            <person name="Lapidus A."/>
            <person name="Lucas S."/>
            <person name="Nolan M."/>
            <person name="Del Rio T.G."/>
            <person name="Tice H."/>
            <person name="Cheng J.F."/>
            <person name="Pitluck S."/>
            <person name="Liolios K."/>
            <person name="Ivanova N."/>
            <person name="Tapia R."/>
            <person name="Han C."/>
            <person name="Bruce D."/>
            <person name="Goodwin L."/>
            <person name="Pati A."/>
            <person name="Chen A."/>
            <person name="Palaniappan K."/>
            <person name="Land M."/>
            <person name="Hauser L."/>
            <person name="Chang Y.J."/>
            <person name="Jeffries C.D."/>
            <person name="Detter J.C."/>
            <person name="Rohde M."/>
            <person name="Brambilla E."/>
            <person name="Spring S."/>
            <person name="Goker M."/>
            <person name="Sikorski J."/>
            <person name="Woyke T."/>
            <person name="Bristow J."/>
            <person name="Eisen J.A."/>
            <person name="Markowitz V."/>
            <person name="Hugenholtz P."/>
            <person name="Klenk H.P."/>
            <person name="Kyrpides N.C."/>
        </authorList>
    </citation>
    <scope>NUCLEOTIDE SEQUENCE [LARGE SCALE GENOMIC DNA]</scope>
    <source>
        <strain evidence="7">DSM 11293 / JCM 15392 / SEBR 4228</strain>
    </source>
</reference>
<proteinExistence type="inferred from homology"/>
<evidence type="ECO:0000256" key="5">
    <source>
        <dbReference type="SAM" id="SignalP"/>
    </source>
</evidence>
<gene>
    <name evidence="6" type="ordered locus">Spirs_1062</name>
</gene>
<evidence type="ECO:0000256" key="1">
    <source>
        <dbReference type="ARBA" id="ARBA00004418"/>
    </source>
</evidence>
<feature type="signal peptide" evidence="5">
    <location>
        <begin position="1"/>
        <end position="22"/>
    </location>
</feature>
<dbReference type="SUPFAM" id="SSF53850">
    <property type="entry name" value="Periplasmic binding protein-like II"/>
    <property type="match status" value="1"/>
</dbReference>
<evidence type="ECO:0000256" key="4">
    <source>
        <dbReference type="ARBA" id="ARBA00022729"/>
    </source>
</evidence>
<comment type="similarity">
    <text evidence="2">Belongs to the bacterial solute-binding protein 1 family.</text>
</comment>
<comment type="subcellular location">
    <subcellularLocation>
        <location evidence="1">Periplasm</location>
    </subcellularLocation>
</comment>